<dbReference type="Gene3D" id="2.40.170.20">
    <property type="entry name" value="TonB-dependent receptor, beta-barrel domain"/>
    <property type="match status" value="1"/>
</dbReference>
<comment type="subcellular location">
    <subcellularLocation>
        <location evidence="1 8">Cell outer membrane</location>
        <topology evidence="1 8">Multi-pass membrane protein</topology>
    </subcellularLocation>
</comment>
<reference evidence="13" key="1">
    <citation type="submission" date="2022-09" db="EMBL/GenBank/DDBJ databases">
        <authorList>
            <person name="Yuan C."/>
            <person name="Ke Z."/>
        </authorList>
    </citation>
    <scope>NUCLEOTIDE SEQUENCE</scope>
    <source>
        <strain evidence="13">LB-8</strain>
    </source>
</reference>
<dbReference type="Gene3D" id="2.170.130.10">
    <property type="entry name" value="TonB-dependent receptor, plug domain"/>
    <property type="match status" value="1"/>
</dbReference>
<dbReference type="InterPro" id="IPR012910">
    <property type="entry name" value="Plug_dom"/>
</dbReference>
<dbReference type="Pfam" id="PF07715">
    <property type="entry name" value="Plug"/>
    <property type="match status" value="1"/>
</dbReference>
<evidence type="ECO:0000256" key="4">
    <source>
        <dbReference type="ARBA" id="ARBA00022692"/>
    </source>
</evidence>
<dbReference type="SUPFAM" id="SSF49464">
    <property type="entry name" value="Carboxypeptidase regulatory domain-like"/>
    <property type="match status" value="1"/>
</dbReference>
<dbReference type="InterPro" id="IPR008969">
    <property type="entry name" value="CarboxyPept-like_regulatory"/>
</dbReference>
<keyword evidence="5 9" id="KW-0798">TonB box</keyword>
<dbReference type="AlphaFoldDB" id="A0A9X3BGZ7"/>
<evidence type="ECO:0000256" key="5">
    <source>
        <dbReference type="ARBA" id="ARBA00023077"/>
    </source>
</evidence>
<feature type="domain" description="TonB-dependent receptor-like beta-barrel" evidence="11">
    <location>
        <begin position="269"/>
        <end position="697"/>
    </location>
</feature>
<dbReference type="Pfam" id="PF00593">
    <property type="entry name" value="TonB_dep_Rec_b-barrel"/>
    <property type="match status" value="1"/>
</dbReference>
<evidence type="ECO:0000256" key="1">
    <source>
        <dbReference type="ARBA" id="ARBA00004571"/>
    </source>
</evidence>
<evidence type="ECO:0000256" key="6">
    <source>
        <dbReference type="ARBA" id="ARBA00023136"/>
    </source>
</evidence>
<dbReference type="GO" id="GO:0044718">
    <property type="term" value="P:siderophore transmembrane transport"/>
    <property type="evidence" value="ECO:0007669"/>
    <property type="project" value="TreeGrafter"/>
</dbReference>
<dbReference type="RefSeq" id="WP_279295687.1">
    <property type="nucleotide sequence ID" value="NZ_JAOTIF010000001.1"/>
</dbReference>
<dbReference type="Pfam" id="PF13715">
    <property type="entry name" value="CarbopepD_reg_2"/>
    <property type="match status" value="1"/>
</dbReference>
<sequence>MKRNTNIVWVGLLCLFSLGVQAQSILVKGRVSSEGKALPNATVSANTQKIISDSSGFFQFKLPEGKQTLHITVVGYEPYHKVAQFSEHDTSTLLIDLKPSNAVLGEVVITGTMRAVQKLESPIAVEVYNPQFFKKNPAPSVFEALQNVNGVRPQINCSVCNTGDIHINGLEGPYTMVTIDGMPIVSSLSSVYGLFGIPSQMIEQVEIVKGPASGLYGSEAVGGLINIITKSPEKAPLFSANVMSTSWREHSVDLGFRWKMDKISSLLGVNYFNYQNPEDRNGDNFTDVTLQHRISVFNKWSLQRKFNRMATIAARYFYEDRWGGEMQWNKDFRGSNQEYGESIYTGRWELIGNYQLPVMEKLMFSFSATAHDQNSYYGTTPYMGKQKIVFGQLVWDKELLPMHNFLVGAAGRYNYYDDNSTATIDTLTRDNRPEKYFLPGVFVQDEWKLDGNKVLLLGMRYDHHPVHKAILTPRFAFKWSLDEKQVLRMNTGTGFRVVNLFTEEHAALTGARSVEIKEALKPEKSYNVNLNYSRQLGNHSNRFNLDVSAWYSYFYNQIIADYNTDPQKIIYDNLHGHALSKGFTLNLDMNIQQRLKGNLGFTYLDVAKIERNGSGKKVKERPMLTERWSGTWALTYNFPSPGITLDYTGNVYGPMRLPLINALDPRRPNSEVWSIQNIQVTKWISRQVEAFGGIKNLLNWTPAKNNPFIIARAQDPFDKKVEYHTDGSVRASQENPYALTFDPSYVYAPNQGLRFFAGVRVNVK</sequence>
<evidence type="ECO:0000256" key="3">
    <source>
        <dbReference type="ARBA" id="ARBA00022452"/>
    </source>
</evidence>
<feature type="chain" id="PRO_5040788837" evidence="10">
    <location>
        <begin position="23"/>
        <end position="764"/>
    </location>
</feature>
<dbReference type="PROSITE" id="PS52016">
    <property type="entry name" value="TONB_DEPENDENT_REC_3"/>
    <property type="match status" value="1"/>
</dbReference>
<evidence type="ECO:0000256" key="7">
    <source>
        <dbReference type="ARBA" id="ARBA00023237"/>
    </source>
</evidence>
<gene>
    <name evidence="13" type="ORF">OCK74_03915</name>
</gene>
<dbReference type="InterPro" id="IPR036942">
    <property type="entry name" value="Beta-barrel_TonB_sf"/>
</dbReference>
<evidence type="ECO:0000259" key="11">
    <source>
        <dbReference type="Pfam" id="PF00593"/>
    </source>
</evidence>
<evidence type="ECO:0000259" key="12">
    <source>
        <dbReference type="Pfam" id="PF07715"/>
    </source>
</evidence>
<feature type="signal peptide" evidence="10">
    <location>
        <begin position="1"/>
        <end position="22"/>
    </location>
</feature>
<comment type="caution">
    <text evidence="13">The sequence shown here is derived from an EMBL/GenBank/DDBJ whole genome shotgun (WGS) entry which is preliminary data.</text>
</comment>
<protein>
    <submittedName>
        <fullName evidence="13">TonB-dependent receptor</fullName>
    </submittedName>
</protein>
<keyword evidence="3 8" id="KW-1134">Transmembrane beta strand</keyword>
<evidence type="ECO:0000256" key="10">
    <source>
        <dbReference type="SAM" id="SignalP"/>
    </source>
</evidence>
<dbReference type="InterPro" id="IPR000531">
    <property type="entry name" value="Beta-barrel_TonB"/>
</dbReference>
<keyword evidence="10" id="KW-0732">Signal</keyword>
<keyword evidence="6 8" id="KW-0472">Membrane</keyword>
<evidence type="ECO:0000256" key="9">
    <source>
        <dbReference type="RuleBase" id="RU003357"/>
    </source>
</evidence>
<keyword evidence="2 8" id="KW-0813">Transport</keyword>
<dbReference type="EMBL" id="JAOTIF010000001">
    <property type="protein sequence ID" value="MCU7548243.1"/>
    <property type="molecule type" value="Genomic_DNA"/>
</dbReference>
<dbReference type="SUPFAM" id="SSF56935">
    <property type="entry name" value="Porins"/>
    <property type="match status" value="1"/>
</dbReference>
<dbReference type="PANTHER" id="PTHR30069">
    <property type="entry name" value="TONB-DEPENDENT OUTER MEMBRANE RECEPTOR"/>
    <property type="match status" value="1"/>
</dbReference>
<dbReference type="GO" id="GO:0015344">
    <property type="term" value="F:siderophore uptake transmembrane transporter activity"/>
    <property type="evidence" value="ECO:0007669"/>
    <property type="project" value="TreeGrafter"/>
</dbReference>
<evidence type="ECO:0000313" key="14">
    <source>
        <dbReference type="Proteomes" id="UP001155483"/>
    </source>
</evidence>
<keyword evidence="13" id="KW-0675">Receptor</keyword>
<comment type="similarity">
    <text evidence="8 9">Belongs to the TonB-dependent receptor family.</text>
</comment>
<evidence type="ECO:0000256" key="8">
    <source>
        <dbReference type="PROSITE-ProRule" id="PRU01360"/>
    </source>
</evidence>
<reference evidence="13" key="2">
    <citation type="submission" date="2023-04" db="EMBL/GenBank/DDBJ databases">
        <title>Paracnuella aquatica gen. nov., sp. nov., a member of the family Chitinophagaceae isolated from a hot spring.</title>
        <authorList>
            <person name="Wang C."/>
        </authorList>
    </citation>
    <scope>NUCLEOTIDE SEQUENCE</scope>
    <source>
        <strain evidence="13">LB-8</strain>
    </source>
</reference>
<feature type="domain" description="TonB-dependent receptor plug" evidence="12">
    <location>
        <begin position="118"/>
        <end position="223"/>
    </location>
</feature>
<dbReference type="InterPro" id="IPR039426">
    <property type="entry name" value="TonB-dep_rcpt-like"/>
</dbReference>
<organism evidence="13 14">
    <name type="scientific">Paraflavisolibacter caeni</name>
    <dbReference type="NCBI Taxonomy" id="2982496"/>
    <lineage>
        <taxon>Bacteria</taxon>
        <taxon>Pseudomonadati</taxon>
        <taxon>Bacteroidota</taxon>
        <taxon>Chitinophagia</taxon>
        <taxon>Chitinophagales</taxon>
        <taxon>Chitinophagaceae</taxon>
        <taxon>Paraflavisolibacter</taxon>
    </lineage>
</organism>
<dbReference type="Gene3D" id="2.60.40.1120">
    <property type="entry name" value="Carboxypeptidase-like, regulatory domain"/>
    <property type="match status" value="1"/>
</dbReference>
<dbReference type="Proteomes" id="UP001155483">
    <property type="component" value="Unassembled WGS sequence"/>
</dbReference>
<evidence type="ECO:0000313" key="13">
    <source>
        <dbReference type="EMBL" id="MCU7548243.1"/>
    </source>
</evidence>
<dbReference type="GO" id="GO:0009279">
    <property type="term" value="C:cell outer membrane"/>
    <property type="evidence" value="ECO:0007669"/>
    <property type="project" value="UniProtKB-SubCell"/>
</dbReference>
<dbReference type="InterPro" id="IPR037066">
    <property type="entry name" value="Plug_dom_sf"/>
</dbReference>
<evidence type="ECO:0000256" key="2">
    <source>
        <dbReference type="ARBA" id="ARBA00022448"/>
    </source>
</evidence>
<accession>A0A9X3BGZ7</accession>
<keyword evidence="4 8" id="KW-0812">Transmembrane</keyword>
<name>A0A9X3BGZ7_9BACT</name>
<keyword evidence="7 8" id="KW-0998">Cell outer membrane</keyword>
<keyword evidence="14" id="KW-1185">Reference proteome</keyword>
<proteinExistence type="inferred from homology"/>
<dbReference type="PANTHER" id="PTHR30069:SF57">
    <property type="entry name" value="TONB-DEPENDENT RECEPTOR"/>
    <property type="match status" value="1"/>
</dbReference>